<dbReference type="AlphaFoldDB" id="A0A0F0LE53"/>
<evidence type="ECO:0008006" key="3">
    <source>
        <dbReference type="Google" id="ProtNLM"/>
    </source>
</evidence>
<organism evidence="1 2">
    <name type="scientific">Microbacterium oxydans</name>
    <dbReference type="NCBI Taxonomy" id="82380"/>
    <lineage>
        <taxon>Bacteria</taxon>
        <taxon>Bacillati</taxon>
        <taxon>Actinomycetota</taxon>
        <taxon>Actinomycetes</taxon>
        <taxon>Micrococcales</taxon>
        <taxon>Microbacteriaceae</taxon>
        <taxon>Microbacterium</taxon>
    </lineage>
</organism>
<sequence length="386" mass="43822">MCTELGEAHKGSPRAQRFTAKVTTMELEITVTPRETLVWAMRPLAAQELRHELAESGYLVRDADPWELDNAGLIPEGAHLEFDPARIFDVGIGADANATLHALVDSGHTLVWHRWQTRLARKVWGVPVAIPRKGRPRAAGIERATHFGTAVRSHFGLGLRISRETYATINKRSSLPRWHREDNPELWDSLDWSHEDAEHRFHSDEWCEKHRERALQNFDLNMAHFASLDRDEFEQALQSAVASRRGMVEVTDLTKWDGVPGLYIMVLDEFAQVYVGVANSSTGIAKRIRQHWTNQKQFDRLIWGDVTSSILSIDSFRALDTTRIFALKTERTFDDENPLLEQFPRKFTLNRVMGGNDVVHLAGFLGVAAVKRTREFADPASESQAP</sequence>
<protein>
    <recommendedName>
        <fullName evidence="3">GIY-YIG domain-containing protein</fullName>
    </recommendedName>
</protein>
<comment type="caution">
    <text evidence="1">The sequence shown here is derived from an EMBL/GenBank/DDBJ whole genome shotgun (WGS) entry which is preliminary data.</text>
</comment>
<name>A0A0F0LE53_9MICO</name>
<reference evidence="1 2" key="1">
    <citation type="submission" date="2015-02" db="EMBL/GenBank/DDBJ databases">
        <title>Draft genome sequences of ten Microbacterium spp. with emphasis on heavy metal contaminated environments.</title>
        <authorList>
            <person name="Corretto E."/>
        </authorList>
    </citation>
    <scope>NUCLEOTIDE SEQUENCE [LARGE SCALE GENOMIC DNA]</scope>
    <source>
        <strain evidence="1 2">BEL4b</strain>
    </source>
</reference>
<gene>
    <name evidence="1" type="ORF">RS83_00639</name>
</gene>
<dbReference type="Proteomes" id="UP000033640">
    <property type="component" value="Unassembled WGS sequence"/>
</dbReference>
<proteinExistence type="predicted"/>
<accession>A0A0F0LE53</accession>
<dbReference type="EMBL" id="JYIW01000018">
    <property type="protein sequence ID" value="KJL30570.1"/>
    <property type="molecule type" value="Genomic_DNA"/>
</dbReference>
<evidence type="ECO:0000313" key="1">
    <source>
        <dbReference type="EMBL" id="KJL30570.1"/>
    </source>
</evidence>
<evidence type="ECO:0000313" key="2">
    <source>
        <dbReference type="Proteomes" id="UP000033640"/>
    </source>
</evidence>
<dbReference type="PATRIC" id="fig|82380.11.peg.661"/>